<protein>
    <submittedName>
        <fullName evidence="1">Uncharacterized protein</fullName>
    </submittedName>
</protein>
<accession>X6NE65</accession>
<sequence length="198" mass="23481">MFYYYHFYGMLFCIKIKIKIKRLSEVEVINLHHERRVMDLPEKMYDEIMGISDIRIYQVVEYINVLIAMKLVVYTGLDLADEAALKNFIKDQSQLWQSKKINKQSLKFSSAQDEDKKKGETKDIPLTAIHLNEQIIMDGKFHYFFGTQNVNIFWKKFKRKIEDLILRFSLRFPNKRSVFCGVLSEDNGSNDNDNKGKF</sequence>
<name>X6NE65_RETFI</name>
<comment type="caution">
    <text evidence="1">The sequence shown here is derived from an EMBL/GenBank/DDBJ whole genome shotgun (WGS) entry which is preliminary data.</text>
</comment>
<dbReference type="EMBL" id="ASPP01009498">
    <property type="protein sequence ID" value="ETO24034.1"/>
    <property type="molecule type" value="Genomic_DNA"/>
</dbReference>
<keyword evidence="2" id="KW-1185">Reference proteome</keyword>
<proteinExistence type="predicted"/>
<organism evidence="1 2">
    <name type="scientific">Reticulomyxa filosa</name>
    <dbReference type="NCBI Taxonomy" id="46433"/>
    <lineage>
        <taxon>Eukaryota</taxon>
        <taxon>Sar</taxon>
        <taxon>Rhizaria</taxon>
        <taxon>Retaria</taxon>
        <taxon>Foraminifera</taxon>
        <taxon>Monothalamids</taxon>
        <taxon>Reticulomyxidae</taxon>
        <taxon>Reticulomyxa</taxon>
    </lineage>
</organism>
<reference evidence="1 2" key="1">
    <citation type="journal article" date="2013" name="Curr. Biol.">
        <title>The Genome of the Foraminiferan Reticulomyxa filosa.</title>
        <authorList>
            <person name="Glockner G."/>
            <person name="Hulsmann N."/>
            <person name="Schleicher M."/>
            <person name="Noegel A.A."/>
            <person name="Eichinger L."/>
            <person name="Gallinger C."/>
            <person name="Pawlowski J."/>
            <person name="Sierra R."/>
            <person name="Euteneuer U."/>
            <person name="Pillet L."/>
            <person name="Moustafa A."/>
            <person name="Platzer M."/>
            <person name="Groth M."/>
            <person name="Szafranski K."/>
            <person name="Schliwa M."/>
        </authorList>
    </citation>
    <scope>NUCLEOTIDE SEQUENCE [LARGE SCALE GENOMIC DNA]</scope>
</reference>
<gene>
    <name evidence="1" type="ORF">RFI_13129</name>
</gene>
<dbReference type="Proteomes" id="UP000023152">
    <property type="component" value="Unassembled WGS sequence"/>
</dbReference>
<dbReference type="AlphaFoldDB" id="X6NE65"/>
<evidence type="ECO:0000313" key="2">
    <source>
        <dbReference type="Proteomes" id="UP000023152"/>
    </source>
</evidence>
<evidence type="ECO:0000313" key="1">
    <source>
        <dbReference type="EMBL" id="ETO24034.1"/>
    </source>
</evidence>